<feature type="domain" description="N-acetyltransferase" evidence="1">
    <location>
        <begin position="216"/>
        <end position="377"/>
    </location>
</feature>
<dbReference type="GO" id="GO:1990189">
    <property type="term" value="F:protein N-terminal-serine acetyltransferase activity"/>
    <property type="evidence" value="ECO:0007669"/>
    <property type="project" value="TreeGrafter"/>
</dbReference>
<dbReference type="EMBL" id="JADIXZ010000004">
    <property type="protein sequence ID" value="MBK6300718.1"/>
    <property type="molecule type" value="Genomic_DNA"/>
</dbReference>
<dbReference type="Pfam" id="PF13302">
    <property type="entry name" value="Acetyltransf_3"/>
    <property type="match status" value="3"/>
</dbReference>
<sequence length="582" mass="64152">MPPAPLPADPSASPAVTYPDCVPELSDGVVTLRAHRPQDAERIVQQCVDGDSQAFLPLPSPYGLPEAQAFLDKVAAAWLDEWGAREWAITDAADPSGQFLGSINLHERSPYRAEVGFGLHPEGRGRGLVARAVRLLAARAFDEGAEVLRWRAVAGNWASRRVAWACGFEAPTTLIGGRLDSDGHPGDEWHAVLRPGEPMAPRTPWLVAPDVARGRIRLREFRDDDEHWLPIERDDRAARFLTRGMPTRSRYAAWLTDVRSAAAVGNTIQWALADRHTDEVLGAIVLTRLAHPRTRDTAVVGYWLLPQWRGQGLMIEGLDLAIDTAFAPKPEGLGLRALRAVADATNTESARVLRAAGFVSGGRERAAYTHVDEPPADAVTFDVLVIDDREAQRVRPLPIPVIETERLRLRPWRETDRPDPADDPDEAVRRFIPAGAAPGHADFDVWLARKRRFNDEGSLVEWCLADRETDRALGSVGLFTRGDGPIDFNVEIGYFIFPTARGHRYVGEALPHVIEHAFRPRLEGGLGVSRVHAGADSDNDASRAILRAAGLREWGHDRQAWRRADGSLSDGSYAELLVTDPR</sequence>
<comment type="caution">
    <text evidence="2">The sequence shown here is derived from an EMBL/GenBank/DDBJ whole genome shotgun (WGS) entry which is preliminary data.</text>
</comment>
<dbReference type="InterPro" id="IPR000182">
    <property type="entry name" value="GNAT_dom"/>
</dbReference>
<gene>
    <name evidence="2" type="ORF">IPF40_06585</name>
</gene>
<dbReference type="PANTHER" id="PTHR43441:SF6">
    <property type="entry name" value="N-ACETYLTRANSFERASE DOMAIN-CONTAINING PROTEIN"/>
    <property type="match status" value="1"/>
</dbReference>
<dbReference type="PROSITE" id="PS51186">
    <property type="entry name" value="GNAT"/>
    <property type="match status" value="3"/>
</dbReference>
<dbReference type="Proteomes" id="UP000718281">
    <property type="component" value="Unassembled WGS sequence"/>
</dbReference>
<dbReference type="AlphaFoldDB" id="A0A934X5J0"/>
<dbReference type="SUPFAM" id="SSF55729">
    <property type="entry name" value="Acyl-CoA N-acyltransferases (Nat)"/>
    <property type="match status" value="3"/>
</dbReference>
<organism evidence="2 3">
    <name type="scientific">Candidatus Phosphoribacter hodrii</name>
    <dbReference type="NCBI Taxonomy" id="2953743"/>
    <lineage>
        <taxon>Bacteria</taxon>
        <taxon>Bacillati</taxon>
        <taxon>Actinomycetota</taxon>
        <taxon>Actinomycetes</taxon>
        <taxon>Micrococcales</taxon>
        <taxon>Dermatophilaceae</taxon>
        <taxon>Candidatus Phosphoribacter</taxon>
    </lineage>
</organism>
<evidence type="ECO:0000259" key="1">
    <source>
        <dbReference type="PROSITE" id="PS51186"/>
    </source>
</evidence>
<protein>
    <submittedName>
        <fullName evidence="2">GNAT family N-acetyltransferase</fullName>
    </submittedName>
</protein>
<evidence type="ECO:0000313" key="2">
    <source>
        <dbReference type="EMBL" id="MBK6300718.1"/>
    </source>
</evidence>
<feature type="domain" description="N-acetyltransferase" evidence="1">
    <location>
        <begin position="30"/>
        <end position="195"/>
    </location>
</feature>
<accession>A0A934X5J0</accession>
<dbReference type="PANTHER" id="PTHR43441">
    <property type="entry name" value="RIBOSOMAL-PROTEIN-SERINE ACETYLTRANSFERASE"/>
    <property type="match status" value="1"/>
</dbReference>
<dbReference type="InterPro" id="IPR016181">
    <property type="entry name" value="Acyl_CoA_acyltransferase"/>
</dbReference>
<dbReference type="GO" id="GO:0008999">
    <property type="term" value="F:protein-N-terminal-alanine acetyltransferase activity"/>
    <property type="evidence" value="ECO:0007669"/>
    <property type="project" value="TreeGrafter"/>
</dbReference>
<dbReference type="Gene3D" id="3.40.630.30">
    <property type="match status" value="3"/>
</dbReference>
<name>A0A934X5J0_9MICO</name>
<reference evidence="2 3" key="1">
    <citation type="submission" date="2020-10" db="EMBL/GenBank/DDBJ databases">
        <title>Connecting structure to function with the recovery of over 1000 high-quality activated sludge metagenome-assembled genomes encoding full-length rRNA genes using long-read sequencing.</title>
        <authorList>
            <person name="Singleton C.M."/>
            <person name="Petriglieri F."/>
            <person name="Kristensen J.M."/>
            <person name="Kirkegaard R.H."/>
            <person name="Michaelsen T.Y."/>
            <person name="Andersen M.H."/>
            <person name="Karst S.M."/>
            <person name="Dueholm M.S."/>
            <person name="Nielsen P.H."/>
            <person name="Albertsen M."/>
        </authorList>
    </citation>
    <scope>NUCLEOTIDE SEQUENCE [LARGE SCALE GENOMIC DNA]</scope>
    <source>
        <strain evidence="2">AalE_18-Q3-R2-46_BAT3C.188</strain>
    </source>
</reference>
<proteinExistence type="predicted"/>
<feature type="domain" description="N-acetyltransferase" evidence="1">
    <location>
        <begin position="407"/>
        <end position="575"/>
    </location>
</feature>
<dbReference type="InterPro" id="IPR051908">
    <property type="entry name" value="Ribosomal_N-acetyltransferase"/>
</dbReference>
<dbReference type="GO" id="GO:0005737">
    <property type="term" value="C:cytoplasm"/>
    <property type="evidence" value="ECO:0007669"/>
    <property type="project" value="TreeGrafter"/>
</dbReference>
<evidence type="ECO:0000313" key="3">
    <source>
        <dbReference type="Proteomes" id="UP000718281"/>
    </source>
</evidence>